<evidence type="ECO:0000259" key="11">
    <source>
        <dbReference type="Pfam" id="PF00905"/>
    </source>
</evidence>
<keyword evidence="3" id="KW-0328">Glycosyltransferase</keyword>
<keyword evidence="10" id="KW-1133">Transmembrane helix</keyword>
<organism evidence="13 14">
    <name type="scientific">Gordonibacter faecis</name>
    <dbReference type="NCBI Taxonomy" id="3047475"/>
    <lineage>
        <taxon>Bacteria</taxon>
        <taxon>Bacillati</taxon>
        <taxon>Actinomycetota</taxon>
        <taxon>Coriobacteriia</taxon>
        <taxon>Eggerthellales</taxon>
        <taxon>Eggerthellaceae</taxon>
        <taxon>Gordonibacter</taxon>
    </lineage>
</organism>
<dbReference type="Proteomes" id="UP001232750">
    <property type="component" value="Unassembled WGS sequence"/>
</dbReference>
<feature type="compositionally biased region" description="Low complexity" evidence="9">
    <location>
        <begin position="651"/>
        <end position="687"/>
    </location>
</feature>
<evidence type="ECO:0000256" key="9">
    <source>
        <dbReference type="SAM" id="MobiDB-lite"/>
    </source>
</evidence>
<feature type="transmembrane region" description="Helical" evidence="10">
    <location>
        <begin position="20"/>
        <end position="42"/>
    </location>
</feature>
<keyword evidence="10" id="KW-0812">Transmembrane</keyword>
<keyword evidence="4" id="KW-0808">Transferase</keyword>
<dbReference type="SUPFAM" id="SSF53955">
    <property type="entry name" value="Lysozyme-like"/>
    <property type="match status" value="1"/>
</dbReference>
<evidence type="ECO:0000256" key="1">
    <source>
        <dbReference type="ARBA" id="ARBA00022645"/>
    </source>
</evidence>
<dbReference type="RefSeq" id="WP_283830913.1">
    <property type="nucleotide sequence ID" value="NZ_JASJEU010000004.1"/>
</dbReference>
<dbReference type="SUPFAM" id="SSF56601">
    <property type="entry name" value="beta-lactamase/transpeptidase-like"/>
    <property type="match status" value="1"/>
</dbReference>
<dbReference type="InterPro" id="IPR012338">
    <property type="entry name" value="Beta-lactam/transpept-like"/>
</dbReference>
<keyword evidence="6" id="KW-0511">Multifunctional enzyme</keyword>
<keyword evidence="5" id="KW-0378">Hydrolase</keyword>
<dbReference type="InterPro" id="IPR050396">
    <property type="entry name" value="Glycosyltr_51/Transpeptidase"/>
</dbReference>
<evidence type="ECO:0000256" key="8">
    <source>
        <dbReference type="ARBA" id="ARBA00049902"/>
    </source>
</evidence>
<keyword evidence="10" id="KW-0472">Membrane</keyword>
<dbReference type="Pfam" id="PF00912">
    <property type="entry name" value="Transgly"/>
    <property type="match status" value="1"/>
</dbReference>
<comment type="caution">
    <text evidence="13">The sequence shown here is derived from an EMBL/GenBank/DDBJ whole genome shotgun (WGS) entry which is preliminary data.</text>
</comment>
<reference evidence="13 14" key="1">
    <citation type="submission" date="2023-05" db="EMBL/GenBank/DDBJ databases">
        <title>Gordonibacter KGMB12511T sp. nov., isolated from faeces of healthy Korean.</title>
        <authorList>
            <person name="Kim H.S."/>
            <person name="Kim J.-S."/>
            <person name="Suh M.K."/>
            <person name="Eom M.K."/>
            <person name="Do H.E."/>
            <person name="Lee J.-S."/>
        </authorList>
    </citation>
    <scope>NUCLEOTIDE SEQUENCE [LARGE SCALE GENOMIC DNA]</scope>
    <source>
        <strain evidence="13 14">KGMB12511</strain>
    </source>
</reference>
<evidence type="ECO:0000259" key="12">
    <source>
        <dbReference type="Pfam" id="PF00912"/>
    </source>
</evidence>
<dbReference type="EMBL" id="JASJEU010000004">
    <property type="protein sequence ID" value="MDJ1649576.1"/>
    <property type="molecule type" value="Genomic_DNA"/>
</dbReference>
<evidence type="ECO:0000256" key="10">
    <source>
        <dbReference type="SAM" id="Phobius"/>
    </source>
</evidence>
<feature type="region of interest" description="Disordered" evidence="9">
    <location>
        <begin position="651"/>
        <end position="773"/>
    </location>
</feature>
<dbReference type="PANTHER" id="PTHR32282">
    <property type="entry name" value="BINDING PROTEIN TRANSPEPTIDASE, PUTATIVE-RELATED"/>
    <property type="match status" value="1"/>
</dbReference>
<keyword evidence="14" id="KW-1185">Reference proteome</keyword>
<sequence>MASRSIKNRPSAKKKHPSIALLVIVTVFAAVILAGGVGVYALGSSWLQDLPDYEDADAFNTAMPSEVYASDDKTLLARFQLENREPVTLDEVSDYVKKGTVATEDERFYEHGGFDLWGIARALVVNITGSGREGASTITQQFVRNTILAEEMDDISLKRKVREMYLSVKLEERYSKDEILLMYLNTINYGSGAHGIQAASQRYFSKDATDLTIAEAATLIGIPQSPSYNNPIDNPDNCIARRNVVLERMESNNVITPQEHEAAKAEPLVLNPTVPSNDGIVMYPYFASYVRDLLTDPDGPYKYSVNEVFKGGLRITTTLDLTMQQQAEAAVAAKLETMPESIDGSLVAVDPATGHIKALVGGKDYYTSQVNLATGTGGGGGRPCGSSFKTFTLLAALEQGISPQTMVDCSSPANIQGYGIPLQNIDNINYGTRSIARAFAVSSNTGFVRLEMAVGVDKVADMARRLGITSPLSDEDPSLTLGTHNVTMLDMAGAYATIANAGVHHDPTPILRIVDSSGRVTDNSAPAGDQVISPEVAHAASEVMKGVVSSYEGTGTDAYLPSGQTVAAKTGTSSDYLDITFCGITPQLSVAIWLGDPENDTQVPEHTGAGDVFRNFVSEALQGQPLEDFPYASDPVYQSFSNSTYHVGGYYSSSSSSNSGSSDNDSNTTDKPTGSETPGTTDPSGGTDKPGETPGGNTNPGDTPGTTPGGSDTPGGNTGGEGSDPPNGGGTTPGGEGGSGGGGSGGGESGGGSGGGSGGTTPPAFVPAPEPTE</sequence>
<feature type="domain" description="Glycosyl transferase family 51" evidence="12">
    <location>
        <begin position="74"/>
        <end position="250"/>
    </location>
</feature>
<evidence type="ECO:0000256" key="2">
    <source>
        <dbReference type="ARBA" id="ARBA00022670"/>
    </source>
</evidence>
<evidence type="ECO:0000256" key="6">
    <source>
        <dbReference type="ARBA" id="ARBA00023268"/>
    </source>
</evidence>
<gene>
    <name evidence="13" type="ORF">QNJ86_02075</name>
</gene>
<evidence type="ECO:0000256" key="7">
    <source>
        <dbReference type="ARBA" id="ARBA00034000"/>
    </source>
</evidence>
<dbReference type="PANTHER" id="PTHR32282:SF33">
    <property type="entry name" value="PEPTIDOGLYCAN GLYCOSYLTRANSFERASE"/>
    <property type="match status" value="1"/>
</dbReference>
<name>A0ABT7DLX8_9ACTN</name>
<evidence type="ECO:0000313" key="13">
    <source>
        <dbReference type="EMBL" id="MDJ1649576.1"/>
    </source>
</evidence>
<dbReference type="InterPro" id="IPR001460">
    <property type="entry name" value="PCN-bd_Tpept"/>
</dbReference>
<dbReference type="Pfam" id="PF00905">
    <property type="entry name" value="Transpeptidase"/>
    <property type="match status" value="1"/>
</dbReference>
<evidence type="ECO:0000256" key="5">
    <source>
        <dbReference type="ARBA" id="ARBA00022801"/>
    </source>
</evidence>
<feature type="compositionally biased region" description="Gly residues" evidence="9">
    <location>
        <begin position="712"/>
        <end position="759"/>
    </location>
</feature>
<dbReference type="Gene3D" id="1.10.3810.10">
    <property type="entry name" value="Biosynthetic peptidoglycan transglycosylase-like"/>
    <property type="match status" value="1"/>
</dbReference>
<evidence type="ECO:0000256" key="4">
    <source>
        <dbReference type="ARBA" id="ARBA00022679"/>
    </source>
</evidence>
<keyword evidence="1" id="KW-0121">Carboxypeptidase</keyword>
<feature type="compositionally biased region" description="Low complexity" evidence="9">
    <location>
        <begin position="695"/>
        <end position="711"/>
    </location>
</feature>
<comment type="catalytic activity">
    <reaction evidence="8">
        <text>[GlcNAc-(1-&gt;4)-Mur2Ac(oyl-L-Ala-gamma-D-Glu-L-Lys-D-Ala-D-Ala)](n)-di-trans,octa-cis-undecaprenyl diphosphate + beta-D-GlcNAc-(1-&gt;4)-Mur2Ac(oyl-L-Ala-gamma-D-Glu-L-Lys-D-Ala-D-Ala)-di-trans,octa-cis-undecaprenyl diphosphate = [GlcNAc-(1-&gt;4)-Mur2Ac(oyl-L-Ala-gamma-D-Glu-L-Lys-D-Ala-D-Ala)](n+1)-di-trans,octa-cis-undecaprenyl diphosphate + di-trans,octa-cis-undecaprenyl diphosphate + H(+)</text>
        <dbReference type="Rhea" id="RHEA:23708"/>
        <dbReference type="Rhea" id="RHEA-COMP:9602"/>
        <dbReference type="Rhea" id="RHEA-COMP:9603"/>
        <dbReference type="ChEBI" id="CHEBI:15378"/>
        <dbReference type="ChEBI" id="CHEBI:58405"/>
        <dbReference type="ChEBI" id="CHEBI:60033"/>
        <dbReference type="ChEBI" id="CHEBI:78435"/>
        <dbReference type="EC" id="2.4.99.28"/>
    </reaction>
</comment>
<proteinExistence type="predicted"/>
<feature type="domain" description="Penicillin-binding protein transpeptidase" evidence="11">
    <location>
        <begin position="344"/>
        <end position="574"/>
    </location>
</feature>
<protein>
    <submittedName>
        <fullName evidence="13">Transglycosylase domain-containing protein</fullName>
    </submittedName>
</protein>
<dbReference type="InterPro" id="IPR036950">
    <property type="entry name" value="PBP_transglycosylase"/>
</dbReference>
<feature type="compositionally biased region" description="Pro residues" evidence="9">
    <location>
        <begin position="764"/>
        <end position="773"/>
    </location>
</feature>
<evidence type="ECO:0000256" key="3">
    <source>
        <dbReference type="ARBA" id="ARBA00022676"/>
    </source>
</evidence>
<comment type="catalytic activity">
    <reaction evidence="7">
        <text>Preferential cleavage: (Ac)2-L-Lys-D-Ala-|-D-Ala. Also transpeptidation of peptidyl-alanyl moieties that are N-acyl substituents of D-alanine.</text>
        <dbReference type="EC" id="3.4.16.4"/>
    </reaction>
</comment>
<evidence type="ECO:0000313" key="14">
    <source>
        <dbReference type="Proteomes" id="UP001232750"/>
    </source>
</evidence>
<dbReference type="InterPro" id="IPR023346">
    <property type="entry name" value="Lysozyme-like_dom_sf"/>
</dbReference>
<dbReference type="InterPro" id="IPR001264">
    <property type="entry name" value="Glyco_trans_51"/>
</dbReference>
<dbReference type="Gene3D" id="3.40.710.10">
    <property type="entry name" value="DD-peptidase/beta-lactamase superfamily"/>
    <property type="match status" value="1"/>
</dbReference>
<accession>A0ABT7DLX8</accession>
<keyword evidence="2" id="KW-0645">Protease</keyword>